<dbReference type="EMBL" id="FNQO01000006">
    <property type="protein sequence ID" value="SEA48503.1"/>
    <property type="molecule type" value="Genomic_DNA"/>
</dbReference>
<dbReference type="SMART" id="SM00797">
    <property type="entry name" value="AHS2"/>
    <property type="match status" value="1"/>
</dbReference>
<keyword evidence="3" id="KW-0067">ATP-binding</keyword>
<dbReference type="InterPro" id="IPR052708">
    <property type="entry name" value="PxpC"/>
</dbReference>
<dbReference type="SUPFAM" id="SSF50891">
    <property type="entry name" value="Cyclophilin-like"/>
    <property type="match status" value="1"/>
</dbReference>
<sequence length="312" mass="33658">MSMHFIKAGMQTSIQDLGRTGLMRYGISRGGAADPMAMRLANLLLGNPADTPVLEVTLAGPAIEFQCDIAIAIVGAEFELTLNEEKVEGNEVLQVKRGDTLAFGRLLSGTRAYIAFSGTMDLPRIFDSCGTNLLGGFGGLDGRAIQKGDTIGFTELRTAVTRRLPAAFRLRYSGHPQLRVVTGAEEHLFGKETASNFYSQAYQVLPQSNRMGVRLTGDTLSTEQIPQQVSSGLCPGTIQIPPDGLPIISFVEGQTIGGYPRIAHVISADLHTLGQLKANDRVSFLKVTLEQAREVLAGKFQLLDKVRAHLDS</sequence>
<evidence type="ECO:0000313" key="6">
    <source>
        <dbReference type="Proteomes" id="UP000198658"/>
    </source>
</evidence>
<dbReference type="NCBIfam" id="TIGR00724">
    <property type="entry name" value="urea_amlyse_rel"/>
    <property type="match status" value="1"/>
</dbReference>
<protein>
    <submittedName>
        <fullName evidence="5">Antagonist of KipI</fullName>
    </submittedName>
</protein>
<dbReference type="Gene3D" id="2.40.100.10">
    <property type="entry name" value="Cyclophilin-like"/>
    <property type="match status" value="1"/>
</dbReference>
<evidence type="ECO:0000256" key="2">
    <source>
        <dbReference type="ARBA" id="ARBA00022801"/>
    </source>
</evidence>
<dbReference type="GO" id="GO:0005524">
    <property type="term" value="F:ATP binding"/>
    <property type="evidence" value="ECO:0007669"/>
    <property type="project" value="UniProtKB-KW"/>
</dbReference>
<dbReference type="STRING" id="658218.SAMN05216562_3328"/>
<evidence type="ECO:0000256" key="3">
    <source>
        <dbReference type="ARBA" id="ARBA00022840"/>
    </source>
</evidence>
<evidence type="ECO:0000256" key="1">
    <source>
        <dbReference type="ARBA" id="ARBA00022741"/>
    </source>
</evidence>
<gene>
    <name evidence="5" type="ORF">SAMN05216562_3328</name>
</gene>
<keyword evidence="1" id="KW-0547">Nucleotide-binding</keyword>
<reference evidence="6" key="1">
    <citation type="submission" date="2016-10" db="EMBL/GenBank/DDBJ databases">
        <authorList>
            <person name="Varghese N."/>
            <person name="Submissions S."/>
        </authorList>
    </citation>
    <scope>NUCLEOTIDE SEQUENCE [LARGE SCALE GENOMIC DNA]</scope>
    <source>
        <strain evidence="6">CGMCC 1.10657</strain>
    </source>
</reference>
<dbReference type="InterPro" id="IPR029000">
    <property type="entry name" value="Cyclophilin-like_dom_sf"/>
</dbReference>
<evidence type="ECO:0000313" key="5">
    <source>
        <dbReference type="EMBL" id="SEA48503.1"/>
    </source>
</evidence>
<proteinExistence type="predicted"/>
<dbReference type="PANTHER" id="PTHR43309:SF3">
    <property type="entry name" value="5-OXOPROLINASE SUBUNIT C"/>
    <property type="match status" value="1"/>
</dbReference>
<accession>A0A1H4BK16</accession>
<dbReference type="AlphaFoldDB" id="A0A1H4BK16"/>
<dbReference type="PANTHER" id="PTHR43309">
    <property type="entry name" value="5-OXOPROLINASE SUBUNIT C"/>
    <property type="match status" value="1"/>
</dbReference>
<dbReference type="Pfam" id="PF02626">
    <property type="entry name" value="CT_A_B"/>
    <property type="match status" value="1"/>
</dbReference>
<keyword evidence="6" id="KW-1185">Reference proteome</keyword>
<dbReference type="InterPro" id="IPR003778">
    <property type="entry name" value="CT_A_B"/>
</dbReference>
<name>A0A1H4BK16_9GAMM</name>
<dbReference type="Proteomes" id="UP000198658">
    <property type="component" value="Unassembled WGS sequence"/>
</dbReference>
<dbReference type="GO" id="GO:0016787">
    <property type="term" value="F:hydrolase activity"/>
    <property type="evidence" value="ECO:0007669"/>
    <property type="project" value="UniProtKB-KW"/>
</dbReference>
<keyword evidence="2" id="KW-0378">Hydrolase</keyword>
<organism evidence="5 6">
    <name type="scientific">Microbulbifer marinus</name>
    <dbReference type="NCBI Taxonomy" id="658218"/>
    <lineage>
        <taxon>Bacteria</taxon>
        <taxon>Pseudomonadati</taxon>
        <taxon>Pseudomonadota</taxon>
        <taxon>Gammaproteobacteria</taxon>
        <taxon>Cellvibrionales</taxon>
        <taxon>Microbulbiferaceae</taxon>
        <taxon>Microbulbifer</taxon>
    </lineage>
</organism>
<evidence type="ECO:0000259" key="4">
    <source>
        <dbReference type="SMART" id="SM00797"/>
    </source>
</evidence>
<feature type="domain" description="Carboxyltransferase" evidence="4">
    <location>
        <begin position="24"/>
        <end position="303"/>
    </location>
</feature>